<feature type="compositionally biased region" description="Basic and acidic residues" evidence="9">
    <location>
        <begin position="495"/>
        <end position="504"/>
    </location>
</feature>
<reference evidence="11" key="1">
    <citation type="submission" date="2018-12" db="EMBL/GenBank/DDBJ databases">
        <authorList>
            <person name="Will S."/>
            <person name="Neumann-Schaal M."/>
            <person name="Henke P."/>
        </authorList>
    </citation>
    <scope>NUCLEOTIDE SEQUENCE</scope>
    <source>
        <strain evidence="11">PCC 7102</strain>
    </source>
</reference>
<dbReference type="PANTHER" id="PTHR24363:SF0">
    <property type="entry name" value="SERINE_THREONINE KINASE LIKE DOMAIN CONTAINING 1"/>
    <property type="match status" value="1"/>
</dbReference>
<evidence type="ECO:0000313" key="11">
    <source>
        <dbReference type="EMBL" id="RUT09545.1"/>
    </source>
</evidence>
<gene>
    <name evidence="11" type="ORF">DSM106972_000390</name>
</gene>
<accession>A0A3S1CKJ6</accession>
<sequence length="674" mass="74392">MIGKLLDYRYKVIRVLATGGFGETYIAEDTKRPGNPICVVKHLKPASSNDSKIFDTAKRLFQSEAETLEKLGSHNQIPRLLAYFVDNQEFYLVQEFIEGHTLSEELVPGETWSEGQVVQLLDEILSILEFVHQQGVIHRDIKPDNIIRRRGDNKLVLVDFGAVKQLRATAYTRTVGVQHSSTVAIGTPGYMPTEQGQGKPRPNSDIYALGIIAIQALTGVAPVDLQEDPHTGEILWQNASISPQLGVILNQMIRYHFKDRFQNATEALQALRAFVPAAPENQEYRKTQYPIVKHSSLSSRQQTIAVAPGNRGGSGGYAPENVKAIRKAATGPDILQLFILALLAGGAAYAAPQVVKNVQSLTANWTKGGDTLASQTCMAITSETANIRSEPAAISSDTILQTVSGRTALEVTGTRTKRGWVQIRLDTGKVAWVHSDVIGNSSEWANCLRDKGIATKIINDSSAIAARPEPKPKTIVDWLPLPNKNQDNNTESNIDIDKNTDENKVTTPNIDEQTQKQDSKVVEQARDKYESGDLQGAIDLLKSVPAGIEETGKMISQWQQDWSKAESLFKDIDEAVAKGNWDKVTSYQKQPEKLPNIQYWRDKINPLLQQAADNIATSAENLSSQQQVPNLGRPAKTETKAPKKQDNLTLEENLQQFFFGSPEPNATPKSTKTR</sequence>
<dbReference type="Pfam" id="PF00069">
    <property type="entry name" value="Pkinase"/>
    <property type="match status" value="1"/>
</dbReference>
<dbReference type="EMBL" id="RSCL01000001">
    <property type="protein sequence ID" value="RUT09545.1"/>
    <property type="molecule type" value="Genomic_DNA"/>
</dbReference>
<feature type="compositionally biased region" description="Polar residues" evidence="9">
    <location>
        <begin position="620"/>
        <end position="629"/>
    </location>
</feature>
<dbReference type="Gene3D" id="3.30.200.20">
    <property type="entry name" value="Phosphorylase Kinase, domain 1"/>
    <property type="match status" value="1"/>
</dbReference>
<dbReference type="PROSITE" id="PS50011">
    <property type="entry name" value="PROTEIN_KINASE_DOM"/>
    <property type="match status" value="1"/>
</dbReference>
<feature type="compositionally biased region" description="Polar residues" evidence="9">
    <location>
        <begin position="483"/>
        <end position="493"/>
    </location>
</feature>
<protein>
    <recommendedName>
        <fullName evidence="1">non-specific serine/threonine protein kinase</fullName>
        <ecNumber evidence="1">2.7.11.1</ecNumber>
    </recommendedName>
</protein>
<evidence type="ECO:0000256" key="6">
    <source>
        <dbReference type="ARBA" id="ARBA00022840"/>
    </source>
</evidence>
<keyword evidence="2" id="KW-0723">Serine/threonine-protein kinase</keyword>
<dbReference type="PANTHER" id="PTHR24363">
    <property type="entry name" value="SERINE/THREONINE PROTEIN KINASE"/>
    <property type="match status" value="1"/>
</dbReference>
<evidence type="ECO:0000259" key="10">
    <source>
        <dbReference type="PROSITE" id="PS50011"/>
    </source>
</evidence>
<evidence type="ECO:0000256" key="5">
    <source>
        <dbReference type="ARBA" id="ARBA00022777"/>
    </source>
</evidence>
<dbReference type="Gene3D" id="1.10.510.10">
    <property type="entry name" value="Transferase(Phosphotransferase) domain 1"/>
    <property type="match status" value="1"/>
</dbReference>
<organism evidence="11 12">
    <name type="scientific">Dulcicalothrix desertica PCC 7102</name>
    <dbReference type="NCBI Taxonomy" id="232991"/>
    <lineage>
        <taxon>Bacteria</taxon>
        <taxon>Bacillati</taxon>
        <taxon>Cyanobacteriota</taxon>
        <taxon>Cyanophyceae</taxon>
        <taxon>Nostocales</taxon>
        <taxon>Calotrichaceae</taxon>
        <taxon>Dulcicalothrix</taxon>
    </lineage>
</organism>
<evidence type="ECO:0000256" key="1">
    <source>
        <dbReference type="ARBA" id="ARBA00012513"/>
    </source>
</evidence>
<keyword evidence="12" id="KW-1185">Reference proteome</keyword>
<proteinExistence type="predicted"/>
<reference evidence="11" key="2">
    <citation type="journal article" date="2019" name="Genome Biol. Evol.">
        <title>Day and night: Metabolic profiles and evolutionary relationships of six axenic non-marine cyanobacteria.</title>
        <authorList>
            <person name="Will S.E."/>
            <person name="Henke P."/>
            <person name="Boedeker C."/>
            <person name="Huang S."/>
            <person name="Brinkmann H."/>
            <person name="Rohde M."/>
            <person name="Jarek M."/>
            <person name="Friedl T."/>
            <person name="Seufert S."/>
            <person name="Schumacher M."/>
            <person name="Overmann J."/>
            <person name="Neumann-Schaal M."/>
            <person name="Petersen J."/>
        </authorList>
    </citation>
    <scope>NUCLEOTIDE SEQUENCE [LARGE SCALE GENOMIC DNA]</scope>
    <source>
        <strain evidence="11">PCC 7102</strain>
    </source>
</reference>
<comment type="catalytic activity">
    <reaction evidence="7">
        <text>L-threonyl-[protein] + ATP = O-phospho-L-threonyl-[protein] + ADP + H(+)</text>
        <dbReference type="Rhea" id="RHEA:46608"/>
        <dbReference type="Rhea" id="RHEA-COMP:11060"/>
        <dbReference type="Rhea" id="RHEA-COMP:11605"/>
        <dbReference type="ChEBI" id="CHEBI:15378"/>
        <dbReference type="ChEBI" id="CHEBI:30013"/>
        <dbReference type="ChEBI" id="CHEBI:30616"/>
        <dbReference type="ChEBI" id="CHEBI:61977"/>
        <dbReference type="ChEBI" id="CHEBI:456216"/>
        <dbReference type="EC" id="2.7.11.1"/>
    </reaction>
</comment>
<keyword evidence="5" id="KW-0418">Kinase</keyword>
<comment type="catalytic activity">
    <reaction evidence="8">
        <text>L-seryl-[protein] + ATP = O-phospho-L-seryl-[protein] + ADP + H(+)</text>
        <dbReference type="Rhea" id="RHEA:17989"/>
        <dbReference type="Rhea" id="RHEA-COMP:9863"/>
        <dbReference type="Rhea" id="RHEA-COMP:11604"/>
        <dbReference type="ChEBI" id="CHEBI:15378"/>
        <dbReference type="ChEBI" id="CHEBI:29999"/>
        <dbReference type="ChEBI" id="CHEBI:30616"/>
        <dbReference type="ChEBI" id="CHEBI:83421"/>
        <dbReference type="ChEBI" id="CHEBI:456216"/>
        <dbReference type="EC" id="2.7.11.1"/>
    </reaction>
</comment>
<dbReference type="EC" id="2.7.11.1" evidence="1"/>
<keyword evidence="3" id="KW-0808">Transferase</keyword>
<comment type="caution">
    <text evidence="11">The sequence shown here is derived from an EMBL/GenBank/DDBJ whole genome shotgun (WGS) entry which is preliminary data.</text>
</comment>
<dbReference type="Gene3D" id="2.30.30.40">
    <property type="entry name" value="SH3 Domains"/>
    <property type="match status" value="1"/>
</dbReference>
<evidence type="ECO:0000256" key="7">
    <source>
        <dbReference type="ARBA" id="ARBA00047899"/>
    </source>
</evidence>
<evidence type="ECO:0000256" key="8">
    <source>
        <dbReference type="ARBA" id="ARBA00048679"/>
    </source>
</evidence>
<evidence type="ECO:0000256" key="3">
    <source>
        <dbReference type="ARBA" id="ARBA00022679"/>
    </source>
</evidence>
<dbReference type="CDD" id="cd14014">
    <property type="entry name" value="STKc_PknB_like"/>
    <property type="match status" value="1"/>
</dbReference>
<dbReference type="OrthoDB" id="468998at2"/>
<feature type="compositionally biased region" description="Basic and acidic residues" evidence="9">
    <location>
        <begin position="635"/>
        <end position="646"/>
    </location>
</feature>
<dbReference type="GO" id="GO:0004674">
    <property type="term" value="F:protein serine/threonine kinase activity"/>
    <property type="evidence" value="ECO:0007669"/>
    <property type="project" value="UniProtKB-KW"/>
</dbReference>
<evidence type="ECO:0000256" key="2">
    <source>
        <dbReference type="ARBA" id="ARBA00022527"/>
    </source>
</evidence>
<keyword evidence="6" id="KW-0067">ATP-binding</keyword>
<evidence type="ECO:0000313" key="12">
    <source>
        <dbReference type="Proteomes" id="UP000271624"/>
    </source>
</evidence>
<keyword evidence="4" id="KW-0547">Nucleotide-binding</keyword>
<dbReference type="InterPro" id="IPR011009">
    <property type="entry name" value="Kinase-like_dom_sf"/>
</dbReference>
<dbReference type="SMART" id="SM00220">
    <property type="entry name" value="S_TKc"/>
    <property type="match status" value="1"/>
</dbReference>
<dbReference type="InterPro" id="IPR000719">
    <property type="entry name" value="Prot_kinase_dom"/>
</dbReference>
<dbReference type="Proteomes" id="UP000271624">
    <property type="component" value="Unassembled WGS sequence"/>
</dbReference>
<evidence type="ECO:0000256" key="9">
    <source>
        <dbReference type="SAM" id="MobiDB-lite"/>
    </source>
</evidence>
<dbReference type="GO" id="GO:0005524">
    <property type="term" value="F:ATP binding"/>
    <property type="evidence" value="ECO:0007669"/>
    <property type="project" value="UniProtKB-KW"/>
</dbReference>
<dbReference type="AlphaFoldDB" id="A0A3S1CKJ6"/>
<feature type="region of interest" description="Disordered" evidence="9">
    <location>
        <begin position="480"/>
        <end position="519"/>
    </location>
</feature>
<feature type="domain" description="Protein kinase" evidence="10">
    <location>
        <begin position="10"/>
        <end position="275"/>
    </location>
</feature>
<name>A0A3S1CKJ6_9CYAN</name>
<feature type="compositionally biased region" description="Polar residues" evidence="9">
    <location>
        <begin position="647"/>
        <end position="658"/>
    </location>
</feature>
<evidence type="ECO:0000256" key="4">
    <source>
        <dbReference type="ARBA" id="ARBA00022741"/>
    </source>
</evidence>
<dbReference type="RefSeq" id="WP_127077732.1">
    <property type="nucleotide sequence ID" value="NZ_RSCL01000001.1"/>
</dbReference>
<feature type="region of interest" description="Disordered" evidence="9">
    <location>
        <begin position="620"/>
        <end position="674"/>
    </location>
</feature>
<dbReference type="SUPFAM" id="SSF56112">
    <property type="entry name" value="Protein kinase-like (PK-like)"/>
    <property type="match status" value="1"/>
</dbReference>